<organism evidence="2 3">
    <name type="scientific">Deinococcus navajonensis</name>
    <dbReference type="NCBI Taxonomy" id="309884"/>
    <lineage>
        <taxon>Bacteria</taxon>
        <taxon>Thermotogati</taxon>
        <taxon>Deinococcota</taxon>
        <taxon>Deinococci</taxon>
        <taxon>Deinococcales</taxon>
        <taxon>Deinococcaceae</taxon>
        <taxon>Deinococcus</taxon>
    </lineage>
</organism>
<dbReference type="Proteomes" id="UP001595998">
    <property type="component" value="Unassembled WGS sequence"/>
</dbReference>
<dbReference type="Gene3D" id="3.90.1140.10">
    <property type="entry name" value="Cyclic phosphodiesterase"/>
    <property type="match status" value="1"/>
</dbReference>
<evidence type="ECO:0000256" key="1">
    <source>
        <dbReference type="SAM" id="MobiDB-lite"/>
    </source>
</evidence>
<dbReference type="PANTHER" id="PTHR40037:SF1">
    <property type="entry name" value="PHOSPHOESTERASE SAOUHSC_00951-RELATED"/>
    <property type="match status" value="1"/>
</dbReference>
<dbReference type="EMBL" id="JBHSEH010000028">
    <property type="protein sequence ID" value="MFC4428005.1"/>
    <property type="molecule type" value="Genomic_DNA"/>
</dbReference>
<sequence>MIASGPPGPLHSVVAWPPEALDTWMRRTQEQLGVRGFGLPHLNLRAPFQTSLRSAELVAAFREALRGEAQFEVRIKGWKQLPHMIFLECDLDAPLHHLHRRVLEVGPSTRSPHDGEAYRPHFTLALGVLPWAEPLLWAQVQALKPPLASFTVQALSLTREERGEVQELHTFPLDGAAATDRQNLSARAGESEPS</sequence>
<keyword evidence="2" id="KW-0436">Ligase</keyword>
<gene>
    <name evidence="2" type="ORF">ACFOZ9_17505</name>
</gene>
<proteinExistence type="predicted"/>
<evidence type="ECO:0000313" key="3">
    <source>
        <dbReference type="Proteomes" id="UP001595998"/>
    </source>
</evidence>
<dbReference type="PANTHER" id="PTHR40037">
    <property type="entry name" value="PHOSPHOESTERASE YJCG-RELATED"/>
    <property type="match status" value="1"/>
</dbReference>
<dbReference type="InterPro" id="IPR050580">
    <property type="entry name" value="2H_phosphoesterase_YjcG-like"/>
</dbReference>
<dbReference type="SUPFAM" id="SSF55144">
    <property type="entry name" value="LigT-like"/>
    <property type="match status" value="1"/>
</dbReference>
<accession>A0ABV8XR92</accession>
<keyword evidence="3" id="KW-1185">Reference proteome</keyword>
<feature type="region of interest" description="Disordered" evidence="1">
    <location>
        <begin position="174"/>
        <end position="194"/>
    </location>
</feature>
<dbReference type="RefSeq" id="WP_380042119.1">
    <property type="nucleotide sequence ID" value="NZ_JBHSEH010000028.1"/>
</dbReference>
<dbReference type="GO" id="GO:0016874">
    <property type="term" value="F:ligase activity"/>
    <property type="evidence" value="ECO:0007669"/>
    <property type="project" value="UniProtKB-KW"/>
</dbReference>
<evidence type="ECO:0000313" key="2">
    <source>
        <dbReference type="EMBL" id="MFC4428005.1"/>
    </source>
</evidence>
<dbReference type="InterPro" id="IPR009097">
    <property type="entry name" value="Cyclic_Pdiesterase"/>
</dbReference>
<comment type="caution">
    <text evidence="2">The sequence shown here is derived from an EMBL/GenBank/DDBJ whole genome shotgun (WGS) entry which is preliminary data.</text>
</comment>
<dbReference type="Pfam" id="PF13563">
    <property type="entry name" value="2_5_RNA_ligase2"/>
    <property type="match status" value="1"/>
</dbReference>
<protein>
    <submittedName>
        <fullName evidence="2">2'-5' RNA ligase family protein</fullName>
    </submittedName>
</protein>
<reference evidence="3" key="1">
    <citation type="journal article" date="2019" name="Int. J. Syst. Evol. Microbiol.">
        <title>The Global Catalogue of Microorganisms (GCM) 10K type strain sequencing project: providing services to taxonomists for standard genome sequencing and annotation.</title>
        <authorList>
            <consortium name="The Broad Institute Genomics Platform"/>
            <consortium name="The Broad Institute Genome Sequencing Center for Infectious Disease"/>
            <person name="Wu L."/>
            <person name="Ma J."/>
        </authorList>
    </citation>
    <scope>NUCLEOTIDE SEQUENCE [LARGE SCALE GENOMIC DNA]</scope>
    <source>
        <strain evidence="3">CCUG 56029</strain>
    </source>
</reference>
<name>A0ABV8XR92_9DEIO</name>